<gene>
    <name evidence="3" type="ORF">LPJ64_001295</name>
</gene>
<organism evidence="3 4">
    <name type="scientific">Coemansia asiatica</name>
    <dbReference type="NCBI Taxonomy" id="1052880"/>
    <lineage>
        <taxon>Eukaryota</taxon>
        <taxon>Fungi</taxon>
        <taxon>Fungi incertae sedis</taxon>
        <taxon>Zoopagomycota</taxon>
        <taxon>Kickxellomycotina</taxon>
        <taxon>Kickxellomycetes</taxon>
        <taxon>Kickxellales</taxon>
        <taxon>Kickxellaceae</taxon>
        <taxon>Coemansia</taxon>
    </lineage>
</organism>
<accession>A0A9W8CLL5</accession>
<evidence type="ECO:0000313" key="4">
    <source>
        <dbReference type="Proteomes" id="UP001145021"/>
    </source>
</evidence>
<feature type="compositionally biased region" description="Polar residues" evidence="1">
    <location>
        <begin position="259"/>
        <end position="286"/>
    </location>
</feature>
<feature type="region of interest" description="Disordered" evidence="1">
    <location>
        <begin position="120"/>
        <end position="182"/>
    </location>
</feature>
<evidence type="ECO:0000313" key="3">
    <source>
        <dbReference type="EMBL" id="KAJ1647314.1"/>
    </source>
</evidence>
<proteinExistence type="predicted"/>
<dbReference type="AlphaFoldDB" id="A0A9W8CLL5"/>
<keyword evidence="2" id="KW-0732">Signal</keyword>
<feature type="compositionally biased region" description="Low complexity" evidence="1">
    <location>
        <begin position="161"/>
        <end position="180"/>
    </location>
</feature>
<comment type="caution">
    <text evidence="3">The sequence shown here is derived from an EMBL/GenBank/DDBJ whole genome shotgun (WGS) entry which is preliminary data.</text>
</comment>
<evidence type="ECO:0000256" key="1">
    <source>
        <dbReference type="SAM" id="MobiDB-lite"/>
    </source>
</evidence>
<feature type="compositionally biased region" description="Polar residues" evidence="1">
    <location>
        <begin position="314"/>
        <end position="325"/>
    </location>
</feature>
<feature type="signal peptide" evidence="2">
    <location>
        <begin position="1"/>
        <end position="21"/>
    </location>
</feature>
<evidence type="ECO:0000256" key="2">
    <source>
        <dbReference type="SAM" id="SignalP"/>
    </source>
</evidence>
<keyword evidence="4" id="KW-1185">Reference proteome</keyword>
<dbReference type="Proteomes" id="UP001145021">
    <property type="component" value="Unassembled WGS sequence"/>
</dbReference>
<sequence length="419" mass="43015">MLCFTGILILNAVAHTATVLARPMPQYGPQGMGNYGGYPMGGPMMGNGGPMMGGPYGMNGDQYGPMYNMPAGDGSSRYHSGRMRGLRYHAHAGVDEWPVPKNPYMNARWNRHMSHSEFYANGPGPGGPMMGPIGHNRIPMDGSADEAPDKDNDSDDDSDTKSASSNGDSSSSSVSTSADGLHVGGVNRLSSLNNNNGVSAGADTIDTNTSINIDAMSDRIINVNAFDGASIKSTPSTSGADKATVSDSVSLKTSDKPACTTSGAARQTITRSLNAAKPTTGNVQDNSSHKPENAVNAQNRLASGQGCAAKRVKSLTNGQGCSSSNAASPVAAEEPLPSSSSHSCPSARNLASKKQAARSTKTSAAAAKATATATATSAISSASKKQARVDSSKSSQIRAPLNASAPSKKEPSMKNIRGL</sequence>
<feature type="region of interest" description="Disordered" evidence="1">
    <location>
        <begin position="312"/>
        <end position="419"/>
    </location>
</feature>
<feature type="chain" id="PRO_5040753394" evidence="2">
    <location>
        <begin position="22"/>
        <end position="419"/>
    </location>
</feature>
<feature type="region of interest" description="Disordered" evidence="1">
    <location>
        <begin position="252"/>
        <end position="293"/>
    </location>
</feature>
<feature type="compositionally biased region" description="Acidic residues" evidence="1">
    <location>
        <begin position="143"/>
        <end position="158"/>
    </location>
</feature>
<name>A0A9W8CLL5_9FUNG</name>
<dbReference type="EMBL" id="JANBOH010000033">
    <property type="protein sequence ID" value="KAJ1647314.1"/>
    <property type="molecule type" value="Genomic_DNA"/>
</dbReference>
<reference evidence="3" key="1">
    <citation type="submission" date="2022-07" db="EMBL/GenBank/DDBJ databases">
        <title>Phylogenomic reconstructions and comparative analyses of Kickxellomycotina fungi.</title>
        <authorList>
            <person name="Reynolds N.K."/>
            <person name="Stajich J.E."/>
            <person name="Barry K."/>
            <person name="Grigoriev I.V."/>
            <person name="Crous P."/>
            <person name="Smith M.E."/>
        </authorList>
    </citation>
    <scope>NUCLEOTIDE SEQUENCE</scope>
    <source>
        <strain evidence="3">NBRC 105413</strain>
    </source>
</reference>
<feature type="compositionally biased region" description="Low complexity" evidence="1">
    <location>
        <begin position="326"/>
        <end position="384"/>
    </location>
</feature>
<protein>
    <submittedName>
        <fullName evidence="3">Uncharacterized protein</fullName>
    </submittedName>
</protein>